<feature type="chain" id="PRO_5046244344" description="PsbP C-terminal domain-containing protein" evidence="1">
    <location>
        <begin position="25"/>
        <end position="172"/>
    </location>
</feature>
<organism evidence="2 3">
    <name type="scientific">Devosia albogilva</name>
    <dbReference type="NCBI Taxonomy" id="429726"/>
    <lineage>
        <taxon>Bacteria</taxon>
        <taxon>Pseudomonadati</taxon>
        <taxon>Pseudomonadota</taxon>
        <taxon>Alphaproteobacteria</taxon>
        <taxon>Hyphomicrobiales</taxon>
        <taxon>Devosiaceae</taxon>
        <taxon>Devosia</taxon>
    </lineage>
</organism>
<dbReference type="Proteomes" id="UP001597521">
    <property type="component" value="Unassembled WGS sequence"/>
</dbReference>
<protein>
    <recommendedName>
        <fullName evidence="4">PsbP C-terminal domain-containing protein</fullName>
    </recommendedName>
</protein>
<dbReference type="RefSeq" id="WP_386833063.1">
    <property type="nucleotide sequence ID" value="NZ_JBHUNP010000001.1"/>
</dbReference>
<keyword evidence="1" id="KW-0732">Signal</keyword>
<evidence type="ECO:0000256" key="1">
    <source>
        <dbReference type="SAM" id="SignalP"/>
    </source>
</evidence>
<dbReference type="EMBL" id="JBHUNP010000001">
    <property type="protein sequence ID" value="MFD2647999.1"/>
    <property type="molecule type" value="Genomic_DNA"/>
</dbReference>
<evidence type="ECO:0008006" key="4">
    <source>
        <dbReference type="Google" id="ProtNLM"/>
    </source>
</evidence>
<reference evidence="3" key="1">
    <citation type="journal article" date="2019" name="Int. J. Syst. Evol. Microbiol.">
        <title>The Global Catalogue of Microorganisms (GCM) 10K type strain sequencing project: providing services to taxonomists for standard genome sequencing and annotation.</title>
        <authorList>
            <consortium name="The Broad Institute Genomics Platform"/>
            <consortium name="The Broad Institute Genome Sequencing Center for Infectious Disease"/>
            <person name="Wu L."/>
            <person name="Ma J."/>
        </authorList>
    </citation>
    <scope>NUCLEOTIDE SEQUENCE [LARGE SCALE GENOMIC DNA]</scope>
    <source>
        <strain evidence="3">CCM 7427</strain>
    </source>
</reference>
<evidence type="ECO:0000313" key="2">
    <source>
        <dbReference type="EMBL" id="MFD2647999.1"/>
    </source>
</evidence>
<sequence>MPATFWRPLVHSAAFTIVSVAAVAAQPAAVTWTPYADPVYGFSAELPLGLFSVVEAEGSPGIMLAEVGGEAQLSLYGGPAEGMNRDALEARLSAGEQIGTITYRAGGDSWFVLSGFYEPLGPGDLTIFYTKVMFSPDHQTFSAFEISFPAEDKPRFEALVERLEDNFTRPRG</sequence>
<accession>A0ABW5QJV2</accession>
<name>A0ABW5QJV2_9HYPH</name>
<proteinExistence type="predicted"/>
<gene>
    <name evidence="2" type="ORF">ACFSX5_09365</name>
</gene>
<evidence type="ECO:0000313" key="3">
    <source>
        <dbReference type="Proteomes" id="UP001597521"/>
    </source>
</evidence>
<comment type="caution">
    <text evidence="2">The sequence shown here is derived from an EMBL/GenBank/DDBJ whole genome shotgun (WGS) entry which is preliminary data.</text>
</comment>
<keyword evidence="3" id="KW-1185">Reference proteome</keyword>
<feature type="signal peptide" evidence="1">
    <location>
        <begin position="1"/>
        <end position="24"/>
    </location>
</feature>